<dbReference type="InterPro" id="IPR046659">
    <property type="entry name" value="DUF6768"/>
</dbReference>
<protein>
    <submittedName>
        <fullName evidence="2">Uncharacterized protein</fullName>
    </submittedName>
</protein>
<dbReference type="Pfam" id="PF20556">
    <property type="entry name" value="DUF6768"/>
    <property type="match status" value="1"/>
</dbReference>
<evidence type="ECO:0000313" key="2">
    <source>
        <dbReference type="EMBL" id="GAF70163.1"/>
    </source>
</evidence>
<reference evidence="2" key="1">
    <citation type="journal article" date="2014" name="Front. Microbiol.">
        <title>High frequency of phylogenetically diverse reductive dehalogenase-homologous genes in deep subseafloor sedimentary metagenomes.</title>
        <authorList>
            <person name="Kawai M."/>
            <person name="Futagami T."/>
            <person name="Toyoda A."/>
            <person name="Takaki Y."/>
            <person name="Nishi S."/>
            <person name="Hori S."/>
            <person name="Arai W."/>
            <person name="Tsubouchi T."/>
            <person name="Morono Y."/>
            <person name="Uchiyama I."/>
            <person name="Ito T."/>
            <person name="Fujiyama A."/>
            <person name="Inagaki F."/>
            <person name="Takami H."/>
        </authorList>
    </citation>
    <scope>NUCLEOTIDE SEQUENCE</scope>
    <source>
        <strain evidence="2">Expedition CK06-06</strain>
    </source>
</reference>
<keyword evidence="1" id="KW-0472">Membrane</keyword>
<dbReference type="EMBL" id="BARS01003920">
    <property type="protein sequence ID" value="GAF70163.1"/>
    <property type="molecule type" value="Genomic_DNA"/>
</dbReference>
<feature type="transmembrane region" description="Helical" evidence="1">
    <location>
        <begin position="74"/>
        <end position="96"/>
    </location>
</feature>
<name>X0RMY3_9ZZZZ</name>
<dbReference type="AlphaFoldDB" id="X0RMY3"/>
<evidence type="ECO:0000256" key="1">
    <source>
        <dbReference type="SAM" id="Phobius"/>
    </source>
</evidence>
<gene>
    <name evidence="2" type="ORF">S01H1_07619</name>
</gene>
<comment type="caution">
    <text evidence="2">The sequence shown here is derived from an EMBL/GenBank/DDBJ whole genome shotgun (WGS) entry which is preliminary data.</text>
</comment>
<keyword evidence="1" id="KW-0812">Transmembrane</keyword>
<keyword evidence="1" id="KW-1133">Transmembrane helix</keyword>
<feature type="transmembrane region" description="Helical" evidence="1">
    <location>
        <begin position="39"/>
        <end position="62"/>
    </location>
</feature>
<sequence length="120" mass="14330">MDKKQMKQIIDQPLDPEHIREGTYFSFFSDFYTRNNRVVILWVWGNALFFLALLVVSAILFFQTNNTQYHILYAALFICSVQILILTKIIYYLAVIRNRTLRDIKRLELCMAEMNEKLKD</sequence>
<organism evidence="2">
    <name type="scientific">marine sediment metagenome</name>
    <dbReference type="NCBI Taxonomy" id="412755"/>
    <lineage>
        <taxon>unclassified sequences</taxon>
        <taxon>metagenomes</taxon>
        <taxon>ecological metagenomes</taxon>
    </lineage>
</organism>
<proteinExistence type="predicted"/>
<accession>X0RMY3</accession>